<evidence type="ECO:0000313" key="1">
    <source>
        <dbReference type="EMBL" id="HFK20869.1"/>
    </source>
</evidence>
<protein>
    <submittedName>
        <fullName evidence="1">Uncharacterized protein</fullName>
    </submittedName>
</protein>
<accession>A0A7C3EX62</accession>
<dbReference type="SUPFAM" id="SSF46785">
    <property type="entry name" value="Winged helix' DNA-binding domain"/>
    <property type="match status" value="1"/>
</dbReference>
<dbReference type="EMBL" id="DSTX01000011">
    <property type="protein sequence ID" value="HFK20869.1"/>
    <property type="molecule type" value="Genomic_DNA"/>
</dbReference>
<organism evidence="1">
    <name type="scientific">Candidatus Methanomethylicus mesodigestus</name>
    <dbReference type="NCBI Taxonomy" id="1867258"/>
    <lineage>
        <taxon>Archaea</taxon>
        <taxon>Thermoproteota</taxon>
        <taxon>Methanosuratincolia</taxon>
        <taxon>Candidatus Methanomethylicales</taxon>
        <taxon>Candidatus Methanomethylicaceae</taxon>
        <taxon>Candidatus Methanomethylicus</taxon>
    </lineage>
</organism>
<sequence length="231" mass="25419">MINARIPKEVPLTLLLTVFKGGKLTMTEIQKKTNFSTITVLDHINALIEVGLLEEEREGGFPKRRIIKTTKEGARVASLINLADTTNYEVTDFIEMGAKAGRMAAYQETLTSLKNMSASREYLIAELLLKGIGVLTSGLANVARGLPSSLKEKGDLLMQGASKLEAQYEEGQKKLAKGDIRGSTIEVSKALSEFSSMSKLMKEVVDALKEQKCEELADFVDYLNPKTTQKE</sequence>
<dbReference type="InterPro" id="IPR036390">
    <property type="entry name" value="WH_DNA-bd_sf"/>
</dbReference>
<name>A0A7C3EX62_9CREN</name>
<reference evidence="1" key="1">
    <citation type="journal article" date="2020" name="mSystems">
        <title>Genome- and Community-Level Interaction Insights into Carbon Utilization and Element Cycling Functions of Hydrothermarchaeota in Hydrothermal Sediment.</title>
        <authorList>
            <person name="Zhou Z."/>
            <person name="Liu Y."/>
            <person name="Xu W."/>
            <person name="Pan J."/>
            <person name="Luo Z.H."/>
            <person name="Li M."/>
        </authorList>
    </citation>
    <scope>NUCLEOTIDE SEQUENCE [LARGE SCALE GENOMIC DNA]</scope>
    <source>
        <strain evidence="1">SpSt-468</strain>
    </source>
</reference>
<proteinExistence type="predicted"/>
<gene>
    <name evidence="1" type="ORF">ENS19_06245</name>
</gene>
<dbReference type="InterPro" id="IPR036388">
    <property type="entry name" value="WH-like_DNA-bd_sf"/>
</dbReference>
<comment type="caution">
    <text evidence="1">The sequence shown here is derived from an EMBL/GenBank/DDBJ whole genome shotgun (WGS) entry which is preliminary data.</text>
</comment>
<dbReference type="AlphaFoldDB" id="A0A7C3EX62"/>
<dbReference type="Gene3D" id="1.10.10.10">
    <property type="entry name" value="Winged helix-like DNA-binding domain superfamily/Winged helix DNA-binding domain"/>
    <property type="match status" value="1"/>
</dbReference>